<protein>
    <submittedName>
        <fullName evidence="2">Uncharacterized protein</fullName>
    </submittedName>
</protein>
<dbReference type="OrthoDB" id="3351993at2759"/>
<feature type="transmembrane region" description="Helical" evidence="1">
    <location>
        <begin position="53"/>
        <end position="72"/>
    </location>
</feature>
<evidence type="ECO:0000313" key="3">
    <source>
        <dbReference type="Proteomes" id="UP000027195"/>
    </source>
</evidence>
<feature type="transmembrane region" description="Helical" evidence="1">
    <location>
        <begin position="21"/>
        <end position="41"/>
    </location>
</feature>
<reference evidence="3" key="1">
    <citation type="journal article" date="2014" name="Proc. Natl. Acad. Sci. U.S.A.">
        <title>Extensive sampling of basidiomycete genomes demonstrates inadequacy of the white-rot/brown-rot paradigm for wood decay fungi.</title>
        <authorList>
            <person name="Riley R."/>
            <person name="Salamov A.A."/>
            <person name="Brown D.W."/>
            <person name="Nagy L.G."/>
            <person name="Floudas D."/>
            <person name="Held B.W."/>
            <person name="Levasseur A."/>
            <person name="Lombard V."/>
            <person name="Morin E."/>
            <person name="Otillar R."/>
            <person name="Lindquist E.A."/>
            <person name="Sun H."/>
            <person name="LaButti K.M."/>
            <person name="Schmutz J."/>
            <person name="Jabbour D."/>
            <person name="Luo H."/>
            <person name="Baker S.E."/>
            <person name="Pisabarro A.G."/>
            <person name="Walton J.D."/>
            <person name="Blanchette R.A."/>
            <person name="Henrissat B."/>
            <person name="Martin F."/>
            <person name="Cullen D."/>
            <person name="Hibbett D.S."/>
            <person name="Grigoriev I.V."/>
        </authorList>
    </citation>
    <scope>NUCLEOTIDE SEQUENCE [LARGE SCALE GENOMIC DNA]</scope>
    <source>
        <strain evidence="3">FD-172 SS1</strain>
    </source>
</reference>
<organism evidence="2 3">
    <name type="scientific">Botryobasidium botryosum (strain FD-172 SS1)</name>
    <dbReference type="NCBI Taxonomy" id="930990"/>
    <lineage>
        <taxon>Eukaryota</taxon>
        <taxon>Fungi</taxon>
        <taxon>Dikarya</taxon>
        <taxon>Basidiomycota</taxon>
        <taxon>Agaricomycotina</taxon>
        <taxon>Agaricomycetes</taxon>
        <taxon>Cantharellales</taxon>
        <taxon>Botryobasidiaceae</taxon>
        <taxon>Botryobasidium</taxon>
    </lineage>
</organism>
<keyword evidence="1" id="KW-1133">Transmembrane helix</keyword>
<dbReference type="EMBL" id="KL198044">
    <property type="protein sequence ID" value="KDQ13350.1"/>
    <property type="molecule type" value="Genomic_DNA"/>
</dbReference>
<dbReference type="AlphaFoldDB" id="A0A067MFB7"/>
<sequence>MSSGCIEANPDIAGIGVRVSIYVQAFMSLVPPIIFLADGVLTHEEMRSVESVSVSILVTACALLVSAFIQVGTLGLSVYHALIVLHLSWINAMNYFVLTMLSAMTNIHDGK</sequence>
<name>A0A067MFB7_BOTB1</name>
<dbReference type="Proteomes" id="UP000027195">
    <property type="component" value="Unassembled WGS sequence"/>
</dbReference>
<feature type="non-terminal residue" evidence="2">
    <location>
        <position position="111"/>
    </location>
</feature>
<dbReference type="HOGENOM" id="CLU_2126913_0_0_1"/>
<dbReference type="InParanoid" id="A0A067MFB7"/>
<feature type="transmembrane region" description="Helical" evidence="1">
    <location>
        <begin position="78"/>
        <end position="98"/>
    </location>
</feature>
<keyword evidence="3" id="KW-1185">Reference proteome</keyword>
<evidence type="ECO:0000256" key="1">
    <source>
        <dbReference type="SAM" id="Phobius"/>
    </source>
</evidence>
<gene>
    <name evidence="2" type="ORF">BOTBODRAFT_111687</name>
</gene>
<keyword evidence="1" id="KW-0812">Transmembrane</keyword>
<proteinExistence type="predicted"/>
<accession>A0A067MFB7</accession>
<keyword evidence="1" id="KW-0472">Membrane</keyword>
<evidence type="ECO:0000313" key="2">
    <source>
        <dbReference type="EMBL" id="KDQ13350.1"/>
    </source>
</evidence>